<dbReference type="SUPFAM" id="SSF46689">
    <property type="entry name" value="Homeodomain-like"/>
    <property type="match status" value="1"/>
</dbReference>
<evidence type="ECO:0000313" key="2">
    <source>
        <dbReference type="EMBL" id="NKI92000.1"/>
    </source>
</evidence>
<gene>
    <name evidence="2" type="ORF">HBN54_004624</name>
</gene>
<reference evidence="2 3" key="1">
    <citation type="submission" date="2020-03" db="EMBL/GenBank/DDBJ databases">
        <title>Genomic Encyclopedia of Type Strains, Phase IV (KMG-V): Genome sequencing to study the core and pangenomes of soil and plant-associated prokaryotes.</title>
        <authorList>
            <person name="Whitman W."/>
        </authorList>
    </citation>
    <scope>NUCLEOTIDE SEQUENCE [LARGE SCALE GENOMIC DNA]</scope>
    <source>
        <strain evidence="2 3">1B</strain>
    </source>
</reference>
<feature type="compositionally biased region" description="Low complexity" evidence="1">
    <location>
        <begin position="116"/>
        <end position="133"/>
    </location>
</feature>
<dbReference type="RefSeq" id="WP_210428157.1">
    <property type="nucleotide sequence ID" value="NZ_JAAVTK010000029.1"/>
</dbReference>
<name>A0ABX1HP88_9BACT</name>
<dbReference type="Gene3D" id="1.10.10.60">
    <property type="entry name" value="Homeodomain-like"/>
    <property type="match status" value="1"/>
</dbReference>
<organism evidence="2 3">
    <name type="scientific">Hymenobacter artigasi</name>
    <dbReference type="NCBI Taxonomy" id="2719616"/>
    <lineage>
        <taxon>Bacteria</taxon>
        <taxon>Pseudomonadati</taxon>
        <taxon>Bacteroidota</taxon>
        <taxon>Cytophagia</taxon>
        <taxon>Cytophagales</taxon>
        <taxon>Hymenobacteraceae</taxon>
        <taxon>Hymenobacter</taxon>
    </lineage>
</organism>
<proteinExistence type="predicted"/>
<keyword evidence="3" id="KW-1185">Reference proteome</keyword>
<evidence type="ECO:0008006" key="4">
    <source>
        <dbReference type="Google" id="ProtNLM"/>
    </source>
</evidence>
<evidence type="ECO:0000256" key="1">
    <source>
        <dbReference type="SAM" id="MobiDB-lite"/>
    </source>
</evidence>
<dbReference type="InterPro" id="IPR009057">
    <property type="entry name" value="Homeodomain-like_sf"/>
</dbReference>
<comment type="caution">
    <text evidence="2">The sequence shown here is derived from an EMBL/GenBank/DDBJ whole genome shotgun (WGS) entry which is preliminary data.</text>
</comment>
<dbReference type="Proteomes" id="UP000717634">
    <property type="component" value="Unassembled WGS sequence"/>
</dbReference>
<dbReference type="EMBL" id="JAAVTK010000029">
    <property type="protein sequence ID" value="NKI92000.1"/>
    <property type="molecule type" value="Genomic_DNA"/>
</dbReference>
<accession>A0ABX1HP88</accession>
<evidence type="ECO:0000313" key="3">
    <source>
        <dbReference type="Proteomes" id="UP000717634"/>
    </source>
</evidence>
<sequence>MTVRQREAVQLAAREGTASRRQLARRYGVSLTTIQRWVPRPGGQDRPLGRPVGTGSPVPDYEAAVLVERIRHPGHGPVRIAHDMRPRFARAHRGTVLSLLQAHGLTRGTRPKKEAAAPARGAAPGADGRAVPAQTAAGQVV</sequence>
<protein>
    <recommendedName>
        <fullName evidence="4">Transposase</fullName>
    </recommendedName>
</protein>
<feature type="region of interest" description="Disordered" evidence="1">
    <location>
        <begin position="102"/>
        <end position="141"/>
    </location>
</feature>
<feature type="region of interest" description="Disordered" evidence="1">
    <location>
        <begin position="38"/>
        <end position="57"/>
    </location>
</feature>